<feature type="active site" description="Proton acceptor" evidence="15">
    <location>
        <position position="145"/>
    </location>
</feature>
<keyword evidence="10 15" id="KW-0220">Diaminopimelate biosynthesis</keyword>
<evidence type="ECO:0000256" key="12">
    <source>
        <dbReference type="ARBA" id="ARBA00023285"/>
    </source>
</evidence>
<evidence type="ECO:0000256" key="6">
    <source>
        <dbReference type="ARBA" id="ARBA00022605"/>
    </source>
</evidence>
<comment type="similarity">
    <text evidence="2 15">Belongs to the peptidase M20A family. DapE subfamily.</text>
</comment>
<dbReference type="Gene3D" id="3.40.630.10">
    <property type="entry name" value="Zn peptidases"/>
    <property type="match status" value="2"/>
</dbReference>
<dbReference type="EC" id="3.5.1.18" evidence="4 15"/>
<dbReference type="SUPFAM" id="SSF55031">
    <property type="entry name" value="Bacterial exopeptidase dimerisation domain"/>
    <property type="match status" value="1"/>
</dbReference>
<comment type="cofactor">
    <cofactor evidence="15">
        <name>Zn(2+)</name>
        <dbReference type="ChEBI" id="CHEBI:29105"/>
    </cofactor>
    <cofactor evidence="15">
        <name>Co(2+)</name>
        <dbReference type="ChEBI" id="CHEBI:48828"/>
    </cofactor>
    <text evidence="15">Binds 2 Zn(2+) or Co(2+) ions per subunit.</text>
</comment>
<dbReference type="RefSeq" id="WP_309830468.1">
    <property type="nucleotide sequence ID" value="NZ_JAVIZX010000001.1"/>
</dbReference>
<protein>
    <recommendedName>
        <fullName evidence="5 15">Succinyl-diaminopimelate desuccinylase</fullName>
        <shortName evidence="15">SDAP desuccinylase</shortName>
        <ecNumber evidence="4 15">3.5.1.18</ecNumber>
    </recommendedName>
    <alternativeName>
        <fullName evidence="13 15">N-succinyl-LL-2,6-diaminoheptanedioate amidohydrolase</fullName>
    </alternativeName>
</protein>
<feature type="binding site" evidence="15">
    <location>
        <position position="111"/>
    </location>
    <ligand>
        <name>Zn(2+)</name>
        <dbReference type="ChEBI" id="CHEBI:29105"/>
        <label>2</label>
    </ligand>
</feature>
<evidence type="ECO:0000256" key="5">
    <source>
        <dbReference type="ARBA" id="ARBA00022391"/>
    </source>
</evidence>
<evidence type="ECO:0000313" key="18">
    <source>
        <dbReference type="Proteomes" id="UP001267710"/>
    </source>
</evidence>
<dbReference type="NCBIfam" id="NF009557">
    <property type="entry name" value="PRK13009.1"/>
    <property type="match status" value="1"/>
</dbReference>
<reference evidence="17 18" key="1">
    <citation type="submission" date="2023-08" db="EMBL/GenBank/DDBJ databases">
        <title>Functional and genomic diversity of the sorghum phyllosphere microbiome.</title>
        <authorList>
            <person name="Shade A."/>
        </authorList>
    </citation>
    <scope>NUCLEOTIDE SEQUENCE [LARGE SCALE GENOMIC DNA]</scope>
    <source>
        <strain evidence="17 18">SORGH_AS_0335</strain>
    </source>
</reference>
<sequence>MSRTLYLAEQLISRPSVTPEDAGCLDLLAERLAPLGFACERIDSGPDSFRVSNLWAKRPAAPAHSAHAAIKTIVFAGHTDVVPTGPLEQWSSDPFTPTHRDGRLYGRGASDMKTSIAAFVVAVEEFLAATPEPALSIAFLLTSDEEGPSVDGTKVVVETLRTRGEPLDYCIVGEPTSVKQTGDMIKNGRRGTLSGRLTVRGIQGHIAYPQLARNPIHQAMPALAELASTVWDEGNDFFPPTSWQVSNIHGGTGATNIIPGHVVVDFNFRFSTESTAEGLKGRVDALLDRHGLEYDLVWTLGGQPFLTTPGELVSAVQQAITAEAGLATELSTTGGTSDGRFIAQVCPQVIELGPPNATIHKIDEHIVVADIEPLKNIYRRTLENLHAQALA</sequence>
<evidence type="ECO:0000256" key="7">
    <source>
        <dbReference type="ARBA" id="ARBA00022723"/>
    </source>
</evidence>
<dbReference type="NCBIfam" id="TIGR01246">
    <property type="entry name" value="dapE_proteo"/>
    <property type="match status" value="1"/>
</dbReference>
<comment type="subunit">
    <text evidence="3 15">Homodimer.</text>
</comment>
<feature type="binding site" evidence="15">
    <location>
        <position position="146"/>
    </location>
    <ligand>
        <name>Zn(2+)</name>
        <dbReference type="ChEBI" id="CHEBI:29105"/>
        <label>2</label>
    </ligand>
</feature>
<evidence type="ECO:0000256" key="2">
    <source>
        <dbReference type="ARBA" id="ARBA00006746"/>
    </source>
</evidence>
<feature type="active site" evidence="15">
    <location>
        <position position="80"/>
    </location>
</feature>
<dbReference type="InterPro" id="IPR005941">
    <property type="entry name" value="DapE_proteobac"/>
</dbReference>
<dbReference type="InterPro" id="IPR036264">
    <property type="entry name" value="Bact_exopeptidase_dim_dom"/>
</dbReference>
<feature type="binding site" evidence="15">
    <location>
        <position position="174"/>
    </location>
    <ligand>
        <name>Zn(2+)</name>
        <dbReference type="ChEBI" id="CHEBI:29105"/>
        <label>1</label>
    </ligand>
</feature>
<dbReference type="InterPro" id="IPR002933">
    <property type="entry name" value="Peptidase_M20"/>
</dbReference>
<organism evidence="17 18">
    <name type="scientific">Paracidovorax wautersii</name>
    <dbReference type="NCBI Taxonomy" id="1177982"/>
    <lineage>
        <taxon>Bacteria</taxon>
        <taxon>Pseudomonadati</taxon>
        <taxon>Pseudomonadota</taxon>
        <taxon>Betaproteobacteria</taxon>
        <taxon>Burkholderiales</taxon>
        <taxon>Comamonadaceae</taxon>
        <taxon>Paracidovorax</taxon>
    </lineage>
</organism>
<feature type="domain" description="Peptidase M20 dimerisation" evidence="16">
    <location>
        <begin position="187"/>
        <end position="294"/>
    </location>
</feature>
<evidence type="ECO:0000313" key="17">
    <source>
        <dbReference type="EMBL" id="MDR6215659.1"/>
    </source>
</evidence>
<evidence type="ECO:0000256" key="14">
    <source>
        <dbReference type="ARBA" id="ARBA00051301"/>
    </source>
</evidence>
<name>A0ABU1IEL8_9BURK</name>
<dbReference type="EMBL" id="JAVIZX010000001">
    <property type="protein sequence ID" value="MDR6215659.1"/>
    <property type="molecule type" value="Genomic_DNA"/>
</dbReference>
<comment type="function">
    <text evidence="15">Catalyzes the hydrolysis of N-succinyl-L,L-diaminopimelic acid (SDAP), forming succinate and LL-2,6-diaminopimelate (DAP), an intermediate involved in the bacterial biosynthesis of lysine and meso-diaminopimelic acid, an essential component of bacterial cell walls.</text>
</comment>
<dbReference type="SUPFAM" id="SSF53187">
    <property type="entry name" value="Zn-dependent exopeptidases"/>
    <property type="match status" value="1"/>
</dbReference>
<evidence type="ECO:0000256" key="9">
    <source>
        <dbReference type="ARBA" id="ARBA00022833"/>
    </source>
</evidence>
<gene>
    <name evidence="15" type="primary">dapE</name>
    <name evidence="17" type="ORF">QE399_003348</name>
</gene>
<dbReference type="HAMAP" id="MF_01690">
    <property type="entry name" value="DapE"/>
    <property type="match status" value="1"/>
</dbReference>
<dbReference type="InterPro" id="IPR011650">
    <property type="entry name" value="Peptidase_M20_dimer"/>
</dbReference>
<keyword evidence="9 15" id="KW-0862">Zinc</keyword>
<evidence type="ECO:0000256" key="4">
    <source>
        <dbReference type="ARBA" id="ARBA00011921"/>
    </source>
</evidence>
<proteinExistence type="inferred from homology"/>
<dbReference type="Pfam" id="PF07687">
    <property type="entry name" value="M20_dimer"/>
    <property type="match status" value="1"/>
</dbReference>
<feature type="binding site" evidence="15">
    <location>
        <position position="360"/>
    </location>
    <ligand>
        <name>Zn(2+)</name>
        <dbReference type="ChEBI" id="CHEBI:29105"/>
        <label>2</label>
    </ligand>
</feature>
<accession>A0ABU1IEL8</accession>
<evidence type="ECO:0000256" key="15">
    <source>
        <dbReference type="HAMAP-Rule" id="MF_01690"/>
    </source>
</evidence>
<evidence type="ECO:0000256" key="3">
    <source>
        <dbReference type="ARBA" id="ARBA00011738"/>
    </source>
</evidence>
<comment type="pathway">
    <text evidence="1 15">Amino-acid biosynthesis; L-lysine biosynthesis via DAP pathway; LL-2,6-diaminopimelate from (S)-tetrahydrodipicolinate (succinylase route): step 3/3.</text>
</comment>
<evidence type="ECO:0000256" key="13">
    <source>
        <dbReference type="ARBA" id="ARBA00031891"/>
    </source>
</evidence>
<evidence type="ECO:0000256" key="8">
    <source>
        <dbReference type="ARBA" id="ARBA00022801"/>
    </source>
</evidence>
<comment type="caution">
    <text evidence="17">The sequence shown here is derived from an EMBL/GenBank/DDBJ whole genome shotgun (WGS) entry which is preliminary data.</text>
</comment>
<evidence type="ECO:0000259" key="16">
    <source>
        <dbReference type="Pfam" id="PF07687"/>
    </source>
</evidence>
<keyword evidence="18" id="KW-1185">Reference proteome</keyword>
<dbReference type="CDD" id="cd03891">
    <property type="entry name" value="M20_DapE_proteobac"/>
    <property type="match status" value="1"/>
</dbReference>
<dbReference type="PANTHER" id="PTHR43808">
    <property type="entry name" value="ACETYLORNITHINE DEACETYLASE"/>
    <property type="match status" value="1"/>
</dbReference>
<dbReference type="PANTHER" id="PTHR43808:SF31">
    <property type="entry name" value="N-ACETYL-L-CITRULLINE DEACETYLASE"/>
    <property type="match status" value="1"/>
</dbReference>
<keyword evidence="7 15" id="KW-0479">Metal-binding</keyword>
<evidence type="ECO:0000256" key="10">
    <source>
        <dbReference type="ARBA" id="ARBA00022915"/>
    </source>
</evidence>
<keyword evidence="6 15" id="KW-0028">Amino-acid biosynthesis</keyword>
<feature type="binding site" evidence="15">
    <location>
        <position position="78"/>
    </location>
    <ligand>
        <name>Zn(2+)</name>
        <dbReference type="ChEBI" id="CHEBI:29105"/>
        <label>1</label>
    </ligand>
</feature>
<comment type="catalytic activity">
    <reaction evidence="14 15">
        <text>N-succinyl-(2S,6S)-2,6-diaminopimelate + H2O = (2S,6S)-2,6-diaminopimelate + succinate</text>
        <dbReference type="Rhea" id="RHEA:22608"/>
        <dbReference type="ChEBI" id="CHEBI:15377"/>
        <dbReference type="ChEBI" id="CHEBI:30031"/>
        <dbReference type="ChEBI" id="CHEBI:57609"/>
        <dbReference type="ChEBI" id="CHEBI:58087"/>
        <dbReference type="EC" id="3.5.1.18"/>
    </reaction>
</comment>
<dbReference type="Pfam" id="PF01546">
    <property type="entry name" value="Peptidase_M20"/>
    <property type="match status" value="1"/>
</dbReference>
<dbReference type="GO" id="GO:0009014">
    <property type="term" value="F:succinyl-diaminopimelate desuccinylase activity"/>
    <property type="evidence" value="ECO:0007669"/>
    <property type="project" value="UniProtKB-EC"/>
</dbReference>
<evidence type="ECO:0000256" key="11">
    <source>
        <dbReference type="ARBA" id="ARBA00023154"/>
    </source>
</evidence>
<dbReference type="InterPro" id="IPR050072">
    <property type="entry name" value="Peptidase_M20A"/>
</dbReference>
<keyword evidence="11 15" id="KW-0457">Lysine biosynthesis</keyword>
<keyword evidence="8 15" id="KW-0378">Hydrolase</keyword>
<feature type="binding site" evidence="15">
    <location>
        <position position="111"/>
    </location>
    <ligand>
        <name>Zn(2+)</name>
        <dbReference type="ChEBI" id="CHEBI:29105"/>
        <label>1</label>
    </ligand>
</feature>
<keyword evidence="12 15" id="KW-0170">Cobalt</keyword>
<evidence type="ECO:0000256" key="1">
    <source>
        <dbReference type="ARBA" id="ARBA00005130"/>
    </source>
</evidence>
<dbReference type="Proteomes" id="UP001267710">
    <property type="component" value="Unassembled WGS sequence"/>
</dbReference>